<feature type="transmembrane region" description="Helical" evidence="10">
    <location>
        <begin position="311"/>
        <end position="330"/>
    </location>
</feature>
<feature type="domain" description="Peptidase C39" evidence="13">
    <location>
        <begin position="8"/>
        <end position="128"/>
    </location>
</feature>
<dbReference type="Pfam" id="PF00664">
    <property type="entry name" value="ABC_membrane"/>
    <property type="match status" value="1"/>
</dbReference>
<dbReference type="GO" id="GO:0008233">
    <property type="term" value="F:peptidase activity"/>
    <property type="evidence" value="ECO:0007669"/>
    <property type="project" value="InterPro"/>
</dbReference>
<evidence type="ECO:0000256" key="7">
    <source>
        <dbReference type="ARBA" id="ARBA00022840"/>
    </source>
</evidence>
<feature type="transmembrane region" description="Helical" evidence="10">
    <location>
        <begin position="282"/>
        <end position="305"/>
    </location>
</feature>
<proteinExistence type="predicted"/>
<evidence type="ECO:0000256" key="1">
    <source>
        <dbReference type="ARBA" id="ARBA00004651"/>
    </source>
</evidence>
<dbReference type="EMBL" id="FOUZ01000003">
    <property type="protein sequence ID" value="SFM84495.1"/>
    <property type="molecule type" value="Genomic_DNA"/>
</dbReference>
<dbReference type="FunFam" id="3.40.50.300:FF:000299">
    <property type="entry name" value="ABC transporter ATP-binding protein/permease"/>
    <property type="match status" value="1"/>
</dbReference>
<keyword evidence="8 10" id="KW-1133">Transmembrane helix</keyword>
<feature type="domain" description="ABC transmembrane type-1" evidence="12">
    <location>
        <begin position="175"/>
        <end position="454"/>
    </location>
</feature>
<evidence type="ECO:0000256" key="2">
    <source>
        <dbReference type="ARBA" id="ARBA00022448"/>
    </source>
</evidence>
<feature type="transmembrane region" description="Helical" evidence="10">
    <location>
        <begin position="171"/>
        <end position="192"/>
    </location>
</feature>
<dbReference type="InterPro" id="IPR027417">
    <property type="entry name" value="P-loop_NTPase"/>
</dbReference>
<dbReference type="PROSITE" id="PS50893">
    <property type="entry name" value="ABC_TRANSPORTER_2"/>
    <property type="match status" value="1"/>
</dbReference>
<dbReference type="RefSeq" id="WP_092906647.1">
    <property type="nucleotide sequence ID" value="NZ_FOUZ01000003.1"/>
</dbReference>
<evidence type="ECO:0000313" key="15">
    <source>
        <dbReference type="Proteomes" id="UP000199149"/>
    </source>
</evidence>
<dbReference type="Pfam" id="PF03412">
    <property type="entry name" value="Peptidase_C39"/>
    <property type="match status" value="1"/>
</dbReference>
<dbReference type="InterPro" id="IPR003439">
    <property type="entry name" value="ABC_transporter-like_ATP-bd"/>
</dbReference>
<dbReference type="InterPro" id="IPR003593">
    <property type="entry name" value="AAA+_ATPase"/>
</dbReference>
<dbReference type="Proteomes" id="UP000199149">
    <property type="component" value="Unassembled WGS sequence"/>
</dbReference>
<dbReference type="GO" id="GO:0016887">
    <property type="term" value="F:ATP hydrolysis activity"/>
    <property type="evidence" value="ECO:0007669"/>
    <property type="project" value="InterPro"/>
</dbReference>
<evidence type="ECO:0000256" key="4">
    <source>
        <dbReference type="ARBA" id="ARBA00022692"/>
    </source>
</evidence>
<evidence type="ECO:0000259" key="11">
    <source>
        <dbReference type="PROSITE" id="PS50893"/>
    </source>
</evidence>
<dbReference type="PANTHER" id="PTHR43394">
    <property type="entry name" value="ATP-DEPENDENT PERMEASE MDL1, MITOCHONDRIAL"/>
    <property type="match status" value="1"/>
</dbReference>
<dbReference type="InterPro" id="IPR011527">
    <property type="entry name" value="ABC1_TM_dom"/>
</dbReference>
<dbReference type="Pfam" id="PF00005">
    <property type="entry name" value="ABC_tran"/>
    <property type="match status" value="1"/>
</dbReference>
<dbReference type="STRING" id="684065.SAMN05421738_10395"/>
<dbReference type="Gene3D" id="3.90.70.10">
    <property type="entry name" value="Cysteine proteinases"/>
    <property type="match status" value="1"/>
</dbReference>
<name>A0A1I4U6I4_9FLAO</name>
<dbReference type="InterPro" id="IPR036640">
    <property type="entry name" value="ABC1_TM_sf"/>
</dbReference>
<keyword evidence="7 14" id="KW-0067">ATP-binding</keyword>
<reference evidence="15" key="1">
    <citation type="submission" date="2016-10" db="EMBL/GenBank/DDBJ databases">
        <authorList>
            <person name="Varghese N."/>
            <person name="Submissions S."/>
        </authorList>
    </citation>
    <scope>NUCLEOTIDE SEQUENCE [LARGE SCALE GENOMIC DNA]</scope>
    <source>
        <strain evidence="15">XJ109</strain>
    </source>
</reference>
<evidence type="ECO:0000256" key="6">
    <source>
        <dbReference type="ARBA" id="ARBA00022801"/>
    </source>
</evidence>
<dbReference type="PROSITE" id="PS50990">
    <property type="entry name" value="PEPTIDASE_C39"/>
    <property type="match status" value="1"/>
</dbReference>
<dbReference type="InterPro" id="IPR017871">
    <property type="entry name" value="ABC_transporter-like_CS"/>
</dbReference>
<dbReference type="GO" id="GO:0005524">
    <property type="term" value="F:ATP binding"/>
    <property type="evidence" value="ECO:0007669"/>
    <property type="project" value="UniProtKB-KW"/>
</dbReference>
<keyword evidence="9 10" id="KW-0472">Membrane</keyword>
<comment type="subcellular location">
    <subcellularLocation>
        <location evidence="1">Cell membrane</location>
        <topology evidence="1">Multi-pass membrane protein</topology>
    </subcellularLocation>
</comment>
<evidence type="ECO:0000256" key="8">
    <source>
        <dbReference type="ARBA" id="ARBA00022989"/>
    </source>
</evidence>
<dbReference type="PANTHER" id="PTHR43394:SF1">
    <property type="entry name" value="ATP-BINDING CASSETTE SUB-FAMILY B MEMBER 10, MITOCHONDRIAL"/>
    <property type="match status" value="1"/>
</dbReference>
<keyword evidence="15" id="KW-1185">Reference proteome</keyword>
<feature type="transmembrane region" description="Helical" evidence="10">
    <location>
        <begin position="228"/>
        <end position="251"/>
    </location>
</feature>
<dbReference type="GO" id="GO:0015421">
    <property type="term" value="F:ABC-type oligopeptide transporter activity"/>
    <property type="evidence" value="ECO:0007669"/>
    <property type="project" value="TreeGrafter"/>
</dbReference>
<dbReference type="SUPFAM" id="SSF52540">
    <property type="entry name" value="P-loop containing nucleoside triphosphate hydrolases"/>
    <property type="match status" value="1"/>
</dbReference>
<dbReference type="PROSITE" id="PS50929">
    <property type="entry name" value="ABC_TM1F"/>
    <property type="match status" value="1"/>
</dbReference>
<keyword evidence="4 10" id="KW-0812">Transmembrane</keyword>
<protein>
    <submittedName>
        <fullName evidence="14">ATP-binding cassette, subfamily B</fullName>
    </submittedName>
</protein>
<dbReference type="PROSITE" id="PS00211">
    <property type="entry name" value="ABC_TRANSPORTER_1"/>
    <property type="match status" value="1"/>
</dbReference>
<dbReference type="InterPro" id="IPR005074">
    <property type="entry name" value="Peptidase_C39"/>
</dbReference>
<dbReference type="Gene3D" id="3.40.50.300">
    <property type="entry name" value="P-loop containing nucleotide triphosphate hydrolases"/>
    <property type="match status" value="1"/>
</dbReference>
<accession>A0A1I4U6I4</accession>
<keyword evidence="3" id="KW-1003">Cell membrane</keyword>
<dbReference type="InterPro" id="IPR039421">
    <property type="entry name" value="Type_1_exporter"/>
</dbReference>
<evidence type="ECO:0000259" key="13">
    <source>
        <dbReference type="PROSITE" id="PS50990"/>
    </source>
</evidence>
<keyword evidence="6" id="KW-0378">Hydrolase</keyword>
<keyword evidence="5" id="KW-0547">Nucleotide-binding</keyword>
<dbReference type="AlphaFoldDB" id="A0A1I4U6I4"/>
<dbReference type="Gene3D" id="1.20.1560.10">
    <property type="entry name" value="ABC transporter type 1, transmembrane domain"/>
    <property type="match status" value="1"/>
</dbReference>
<dbReference type="CDD" id="cd02418">
    <property type="entry name" value="Peptidase_C39B"/>
    <property type="match status" value="1"/>
</dbReference>
<dbReference type="SMART" id="SM00382">
    <property type="entry name" value="AAA"/>
    <property type="match status" value="1"/>
</dbReference>
<feature type="transmembrane region" description="Helical" evidence="10">
    <location>
        <begin position="204"/>
        <end position="222"/>
    </location>
</feature>
<keyword evidence="2" id="KW-0813">Transport</keyword>
<organism evidence="14 15">
    <name type="scientific">Algoriella xinjiangensis</name>
    <dbReference type="NCBI Taxonomy" id="684065"/>
    <lineage>
        <taxon>Bacteria</taxon>
        <taxon>Pseudomonadati</taxon>
        <taxon>Bacteroidota</taxon>
        <taxon>Flavobacteriia</taxon>
        <taxon>Flavobacteriales</taxon>
        <taxon>Weeksellaceae</taxon>
        <taxon>Algoriella</taxon>
    </lineage>
</organism>
<dbReference type="GO" id="GO:0005886">
    <property type="term" value="C:plasma membrane"/>
    <property type="evidence" value="ECO:0007669"/>
    <property type="project" value="UniProtKB-SubCell"/>
</dbReference>
<feature type="domain" description="ABC transporter" evidence="11">
    <location>
        <begin position="487"/>
        <end position="722"/>
    </location>
</feature>
<evidence type="ECO:0000256" key="9">
    <source>
        <dbReference type="ARBA" id="ARBA00023136"/>
    </source>
</evidence>
<dbReference type="CDD" id="cd18571">
    <property type="entry name" value="ABC_6TM_peptidase_like"/>
    <property type="match status" value="1"/>
</dbReference>
<dbReference type="OrthoDB" id="9760358at2"/>
<dbReference type="GO" id="GO:0006508">
    <property type="term" value="P:proteolysis"/>
    <property type="evidence" value="ECO:0007669"/>
    <property type="project" value="InterPro"/>
</dbReference>
<evidence type="ECO:0000256" key="5">
    <source>
        <dbReference type="ARBA" id="ARBA00022741"/>
    </source>
</evidence>
<evidence type="ECO:0000313" key="14">
    <source>
        <dbReference type="EMBL" id="SFM84495.1"/>
    </source>
</evidence>
<evidence type="ECO:0000259" key="12">
    <source>
        <dbReference type="PROSITE" id="PS50929"/>
    </source>
</evidence>
<evidence type="ECO:0000256" key="3">
    <source>
        <dbReference type="ARBA" id="ARBA00022475"/>
    </source>
</evidence>
<dbReference type="SUPFAM" id="SSF90123">
    <property type="entry name" value="ABC transporter transmembrane region"/>
    <property type="match status" value="1"/>
</dbReference>
<evidence type="ECO:0000256" key="10">
    <source>
        <dbReference type="SAM" id="Phobius"/>
    </source>
</evidence>
<gene>
    <name evidence="14" type="ORF">SAMN05421738_10395</name>
</gene>
<sequence length="731" mass="83116">MKFPNYKQPDLKDCGPTCIKIIAKYYGKSISLQSIRNISETTREGSSLLGLSDAAEQIGFRTIGVKISYNILKNEVPFPCIVHWNNSHFIVVYKIKNDKIYVSDPSYGLITYTSQEFIRNWIGNNSTEETEDGVALLLEPTPNLKDFNTDEEIDKKSFSYIFKYLLRYRQLFLQLVLGLLCGSLISLILPFLTQSIVDVGIQNSDLNFIYLVLFGQIALFIGRTSIEVIRSFILLHLSIRISISLVSDFFIKLMKLPIGFFDTRMTGDIMQRINDHNRIEKLLTNSTLDTLFSLVNIVVFSSVLIYYDWRIFAIFFIGSIAYIIWILFFLKKRRELDYKQFSTVAEEQSKIIELVSGMQEIKLNNAEKQKRWNWEFVQIKLFKISIKSLTLEQTQSVGSSFINQLKDILISFMAASLVIKGDITLGMMLSIQYIIGQLSSPLTQMVSFIQQVQNAKISLERLAEIHDKADEEPDTKSFVNSFKSEGFSFKNMSFRYVGSDINTLNELNLTIPENKITAIVGSSGSGKTTLLKILMKFYPPNEGHIYLGSHNLDNISHQALRAKCGIVMQEGYVFNDTIANNIAVGNDSVDFEALEKAVEIANINDYIKDLPLGYNTKIGNEGIGISGGQKQRLMIARAVYKNPDYIFFDEATSSLDANNEKIIMNNLNKFFKGKTVVIIAHRLSTVKNADKIIVMEKGRVLEEGTHQELINNKNAYFNLVKNQLDLDKLDN</sequence>